<sequence>MSPAELVRSFHERFGLTIASRPTLPSAELAELRQRLLTEEVAEVGEAAARGSAVEVAHELADVVYVAYGTALTYGIDLDAVIAEVHRANLSKLAPDGEADRRADGKVRKGEHYQPPDVEGVLRAQGWGG</sequence>
<dbReference type="RefSeq" id="WP_205117318.1">
    <property type="nucleotide sequence ID" value="NZ_JAFBCM010000001.1"/>
</dbReference>
<accession>A0ABV7Y733</accession>
<evidence type="ECO:0000313" key="2">
    <source>
        <dbReference type="EMBL" id="MFC3761101.1"/>
    </source>
</evidence>
<dbReference type="EMBL" id="JBHRZH010000006">
    <property type="protein sequence ID" value="MFC3761101.1"/>
    <property type="molecule type" value="Genomic_DNA"/>
</dbReference>
<dbReference type="Pfam" id="PF01503">
    <property type="entry name" value="PRA-PH"/>
    <property type="match status" value="1"/>
</dbReference>
<gene>
    <name evidence="2" type="ORF">ACFOUW_09635</name>
</gene>
<name>A0ABV7Y733_9ACTN</name>
<organism evidence="2 3">
    <name type="scientific">Tenggerimyces flavus</name>
    <dbReference type="NCBI Taxonomy" id="1708749"/>
    <lineage>
        <taxon>Bacteria</taxon>
        <taxon>Bacillati</taxon>
        <taxon>Actinomycetota</taxon>
        <taxon>Actinomycetes</taxon>
        <taxon>Propionibacteriales</taxon>
        <taxon>Nocardioidaceae</taxon>
        <taxon>Tenggerimyces</taxon>
    </lineage>
</organism>
<comment type="caution">
    <text evidence="2">The sequence shown here is derived from an EMBL/GenBank/DDBJ whole genome shotgun (WGS) entry which is preliminary data.</text>
</comment>
<dbReference type="SUPFAM" id="SSF101386">
    <property type="entry name" value="all-alpha NTP pyrophosphatases"/>
    <property type="match status" value="1"/>
</dbReference>
<keyword evidence="3" id="KW-1185">Reference proteome</keyword>
<protein>
    <submittedName>
        <fullName evidence="2">MazG nucleotide pyrophosphohydrolase domain-containing protein</fullName>
    </submittedName>
</protein>
<feature type="compositionally biased region" description="Basic and acidic residues" evidence="1">
    <location>
        <begin position="98"/>
        <end position="114"/>
    </location>
</feature>
<feature type="region of interest" description="Disordered" evidence="1">
    <location>
        <begin position="94"/>
        <end position="114"/>
    </location>
</feature>
<evidence type="ECO:0000256" key="1">
    <source>
        <dbReference type="SAM" id="MobiDB-lite"/>
    </source>
</evidence>
<proteinExistence type="predicted"/>
<dbReference type="InterPro" id="IPR023292">
    <property type="entry name" value="NTP_PyroPHydrolase-like_dom_sf"/>
</dbReference>
<dbReference type="InterPro" id="IPR021130">
    <property type="entry name" value="PRib-ATP_PPHydrolase-like"/>
</dbReference>
<reference evidence="3" key="1">
    <citation type="journal article" date="2019" name="Int. J. Syst. Evol. Microbiol.">
        <title>The Global Catalogue of Microorganisms (GCM) 10K type strain sequencing project: providing services to taxonomists for standard genome sequencing and annotation.</title>
        <authorList>
            <consortium name="The Broad Institute Genomics Platform"/>
            <consortium name="The Broad Institute Genome Sequencing Center for Infectious Disease"/>
            <person name="Wu L."/>
            <person name="Ma J."/>
        </authorList>
    </citation>
    <scope>NUCLEOTIDE SEQUENCE [LARGE SCALE GENOMIC DNA]</scope>
    <source>
        <strain evidence="3">CGMCC 4.7241</strain>
    </source>
</reference>
<evidence type="ECO:0000313" key="3">
    <source>
        <dbReference type="Proteomes" id="UP001595699"/>
    </source>
</evidence>
<dbReference type="Proteomes" id="UP001595699">
    <property type="component" value="Unassembled WGS sequence"/>
</dbReference>
<dbReference type="Gene3D" id="1.10.3420.10">
    <property type="entry name" value="putative ntp pyrophosphohydrolase like domain"/>
    <property type="match status" value="1"/>
</dbReference>